<protein>
    <submittedName>
        <fullName evidence="2">Anti-sigma regulatory factor</fullName>
    </submittedName>
</protein>
<comment type="caution">
    <text evidence="2">The sequence shown here is derived from an EMBL/GenBank/DDBJ whole genome shotgun (WGS) entry which is preliminary data.</text>
</comment>
<evidence type="ECO:0000259" key="1">
    <source>
        <dbReference type="SMART" id="SM00387"/>
    </source>
</evidence>
<dbReference type="EMBL" id="JAPNUD010000176">
    <property type="protein sequence ID" value="MDA0646151.1"/>
    <property type="molecule type" value="Genomic_DNA"/>
</dbReference>
<name>A0ABT4TB15_9ACTN</name>
<dbReference type="SMART" id="SM00387">
    <property type="entry name" value="HATPase_c"/>
    <property type="match status" value="1"/>
</dbReference>
<evidence type="ECO:0000313" key="2">
    <source>
        <dbReference type="EMBL" id="MDA0646151.1"/>
    </source>
</evidence>
<dbReference type="Pfam" id="PF02518">
    <property type="entry name" value="HATPase_c"/>
    <property type="match status" value="1"/>
</dbReference>
<gene>
    <name evidence="2" type="ORF">OUY24_36460</name>
</gene>
<accession>A0ABT4TB15</accession>
<dbReference type="InterPro" id="IPR003594">
    <property type="entry name" value="HATPase_dom"/>
</dbReference>
<dbReference type="Proteomes" id="UP001212498">
    <property type="component" value="Unassembled WGS sequence"/>
</dbReference>
<keyword evidence="3" id="KW-1185">Reference proteome</keyword>
<dbReference type="CDD" id="cd16934">
    <property type="entry name" value="HATPase_RsbT-like"/>
    <property type="match status" value="1"/>
</dbReference>
<proteinExistence type="predicted"/>
<evidence type="ECO:0000313" key="3">
    <source>
        <dbReference type="Proteomes" id="UP001212498"/>
    </source>
</evidence>
<reference evidence="2 3" key="1">
    <citation type="submission" date="2022-11" db="EMBL/GenBank/DDBJ databases">
        <title>Nonomuraea corallina sp. nov., a new species of the genus Nonomuraea isolated from sea side sediment in Thai sea.</title>
        <authorList>
            <person name="Ngamcharungchit C."/>
            <person name="Matsumoto A."/>
            <person name="Suriyachadkun C."/>
            <person name="Panbangred W."/>
            <person name="Inahashi Y."/>
            <person name="Intra B."/>
        </authorList>
    </citation>
    <scope>NUCLEOTIDE SEQUENCE [LARGE SCALE GENOMIC DNA]</scope>
    <source>
        <strain evidence="2 3">DSM 43553</strain>
    </source>
</reference>
<dbReference type="RefSeq" id="WP_271279552.1">
    <property type="nucleotide sequence ID" value="NZ_BAABFD010000015.1"/>
</dbReference>
<dbReference type="Gene3D" id="3.30.565.10">
    <property type="entry name" value="Histidine kinase-like ATPase, C-terminal domain"/>
    <property type="match status" value="1"/>
</dbReference>
<sequence>MTDGGRMPIASNADVVAVRQQVRAVAIEAGMSLIDQTKVVTAASELARNVLVHAGGGRVTVEVVEDGRRRGLRLAFSDEGPGIADVEQALVDGYTTGAGLGLGLGGSRRLVDQFDLTSAPGEGTTIVVTKWARG</sequence>
<organism evidence="2 3">
    <name type="scientific">Nonomuraea ferruginea</name>
    <dbReference type="NCBI Taxonomy" id="46174"/>
    <lineage>
        <taxon>Bacteria</taxon>
        <taxon>Bacillati</taxon>
        <taxon>Actinomycetota</taxon>
        <taxon>Actinomycetes</taxon>
        <taxon>Streptosporangiales</taxon>
        <taxon>Streptosporangiaceae</taxon>
        <taxon>Nonomuraea</taxon>
    </lineage>
</organism>
<feature type="domain" description="Histidine kinase/HSP90-like ATPase" evidence="1">
    <location>
        <begin position="34"/>
        <end position="134"/>
    </location>
</feature>
<dbReference type="InterPro" id="IPR036890">
    <property type="entry name" value="HATPase_C_sf"/>
</dbReference>
<dbReference type="SUPFAM" id="SSF55874">
    <property type="entry name" value="ATPase domain of HSP90 chaperone/DNA topoisomerase II/histidine kinase"/>
    <property type="match status" value="1"/>
</dbReference>